<evidence type="ECO:0000256" key="1">
    <source>
        <dbReference type="RuleBase" id="RU004508"/>
    </source>
</evidence>
<dbReference type="Pfam" id="PF01041">
    <property type="entry name" value="DegT_DnrJ_EryC1"/>
    <property type="match status" value="1"/>
</dbReference>
<evidence type="ECO:0000313" key="3">
    <source>
        <dbReference type="Proteomes" id="UP001177295"/>
    </source>
</evidence>
<dbReference type="SUPFAM" id="SSF53383">
    <property type="entry name" value="PLP-dependent transferases"/>
    <property type="match status" value="1"/>
</dbReference>
<dbReference type="Proteomes" id="UP001177295">
    <property type="component" value="Chromosome"/>
</dbReference>
<keyword evidence="2" id="KW-0808">Transferase</keyword>
<dbReference type="PANTHER" id="PTHR30244:SF34">
    <property type="entry name" value="DTDP-4-AMINO-4,6-DIDEOXYGALACTOSE TRANSAMINASE"/>
    <property type="match status" value="1"/>
</dbReference>
<dbReference type="InterPro" id="IPR015421">
    <property type="entry name" value="PyrdxlP-dep_Trfase_major"/>
</dbReference>
<comment type="similarity">
    <text evidence="1">Belongs to the DegT/DnrJ/EryC1 family.</text>
</comment>
<dbReference type="InterPro" id="IPR015424">
    <property type="entry name" value="PyrdxlP-dep_Trfase"/>
</dbReference>
<proteinExistence type="inferred from homology"/>
<dbReference type="PIRSF" id="PIRSF000390">
    <property type="entry name" value="PLP_StrS"/>
    <property type="match status" value="1"/>
</dbReference>
<sequence length="367" mass="39725">MISIASPIVESEEIKAVNDVLESGMLAQGPKTAQLEEDWAKYCGTKYALAVNSGTAAIHSALYAAGVREGDEVITTPYSFIATINPILMLGARPILVDIYPATFNIDVTKIEAAVTSKTKAIVPVDLYGQPCEWDELRAVADKHNLMIIEDACQAIGADYKGKKAGALGDLGCFSLYATKNIMCGEGGIVTTNSDEQAAAIRSFRQHGMVAPYEYAELGYNYRMSDLHAAIAVEQLKKVDNFTVRRQHVASELNKALNDIKGVQLPSVAPDRSHVYHQYTVVLTDDASVSRDEFVAGLRERGVGAGIYYPKPLHVYPHIAKLGYKVGDFPVAEDLAARVVSLPVHPKVSDEDVITIAKAVKEVLTNG</sequence>
<evidence type="ECO:0000313" key="2">
    <source>
        <dbReference type="EMBL" id="WIO46483.1"/>
    </source>
</evidence>
<dbReference type="Gene3D" id="3.40.640.10">
    <property type="entry name" value="Type I PLP-dependent aspartate aminotransferase-like (Major domain)"/>
    <property type="match status" value="1"/>
</dbReference>
<dbReference type="PANTHER" id="PTHR30244">
    <property type="entry name" value="TRANSAMINASE"/>
    <property type="match status" value="1"/>
</dbReference>
<gene>
    <name evidence="2" type="ORF">SEML1_0888</name>
</gene>
<keyword evidence="2" id="KW-0032">Aminotransferase</keyword>
<accession>A0ABY8WWA7</accession>
<keyword evidence="3" id="KW-1185">Reference proteome</keyword>
<reference evidence="2 3" key="1">
    <citation type="journal article" date="2023" name="Cell">
        <title>Genetic manipulation of Patescibacteria provides mechanistic insights into microbial dark matter and the epibiotic lifestyle.</title>
        <authorList>
            <person name="Wang Y."/>
            <person name="Gallagher L.A."/>
            <person name="Andrade P.A."/>
            <person name="Liu A."/>
            <person name="Humphreys I.R."/>
            <person name="Turkarslan S."/>
            <person name="Cutler K.J."/>
            <person name="Arrieta-Ortiz M.L."/>
            <person name="Li Y."/>
            <person name="Radey M.C."/>
            <person name="McLean J.S."/>
            <person name="Cong Q."/>
            <person name="Baker D."/>
            <person name="Baliga N.S."/>
            <person name="Peterson S.B."/>
            <person name="Mougous J.D."/>
        </authorList>
    </citation>
    <scope>NUCLEOTIDE SEQUENCE [LARGE SCALE GENOMIC DNA]</scope>
    <source>
        <strain evidence="2 3">ML1</strain>
    </source>
</reference>
<dbReference type="InterPro" id="IPR000653">
    <property type="entry name" value="DegT/StrS_aminotransferase"/>
</dbReference>
<organism evidence="2 3">
    <name type="scientific">Candidatus Southlakia epibionticum</name>
    <dbReference type="NCBI Taxonomy" id="3043284"/>
    <lineage>
        <taxon>Bacteria</taxon>
        <taxon>Candidatus Saccharimonadota</taxon>
        <taxon>Candidatus Saccharimonadia</taxon>
        <taxon>Candidatus Saccharimonadales</taxon>
        <taxon>Candidatus Saccharimonadaceae</taxon>
        <taxon>Candidatus Southlakia</taxon>
    </lineage>
</organism>
<protein>
    <submittedName>
        <fullName evidence="2">DegT/DnrJ/EryC1/StrS family aminotransferase</fullName>
    </submittedName>
</protein>
<name>A0ABY8WWA7_9BACT</name>
<dbReference type="GO" id="GO:0008483">
    <property type="term" value="F:transaminase activity"/>
    <property type="evidence" value="ECO:0007669"/>
    <property type="project" value="UniProtKB-KW"/>
</dbReference>
<dbReference type="CDD" id="cd00616">
    <property type="entry name" value="AHBA_syn"/>
    <property type="match status" value="1"/>
</dbReference>
<dbReference type="Gene3D" id="3.90.1150.10">
    <property type="entry name" value="Aspartate Aminotransferase, domain 1"/>
    <property type="match status" value="1"/>
</dbReference>
<dbReference type="EMBL" id="CP124550">
    <property type="protein sequence ID" value="WIO46483.1"/>
    <property type="molecule type" value="Genomic_DNA"/>
</dbReference>
<keyword evidence="1" id="KW-0663">Pyridoxal phosphate</keyword>
<dbReference type="RefSeq" id="WP_376754004.1">
    <property type="nucleotide sequence ID" value="NZ_CP124550.1"/>
</dbReference>
<dbReference type="InterPro" id="IPR015422">
    <property type="entry name" value="PyrdxlP-dep_Trfase_small"/>
</dbReference>